<dbReference type="EMBL" id="BPLR01008187">
    <property type="protein sequence ID" value="GIY22725.1"/>
    <property type="molecule type" value="Genomic_DNA"/>
</dbReference>
<accession>A0AAV4RLX5</accession>
<name>A0AAV4RLX5_CAEEX</name>
<dbReference type="AlphaFoldDB" id="A0AAV4RLX5"/>
<organism evidence="1 2">
    <name type="scientific">Caerostris extrusa</name>
    <name type="common">Bark spider</name>
    <name type="synonym">Caerostris bankana</name>
    <dbReference type="NCBI Taxonomy" id="172846"/>
    <lineage>
        <taxon>Eukaryota</taxon>
        <taxon>Metazoa</taxon>
        <taxon>Ecdysozoa</taxon>
        <taxon>Arthropoda</taxon>
        <taxon>Chelicerata</taxon>
        <taxon>Arachnida</taxon>
        <taxon>Araneae</taxon>
        <taxon>Araneomorphae</taxon>
        <taxon>Entelegynae</taxon>
        <taxon>Araneoidea</taxon>
        <taxon>Araneidae</taxon>
        <taxon>Caerostris</taxon>
    </lineage>
</organism>
<reference evidence="1 2" key="1">
    <citation type="submission" date="2021-06" db="EMBL/GenBank/DDBJ databases">
        <title>Caerostris extrusa draft genome.</title>
        <authorList>
            <person name="Kono N."/>
            <person name="Arakawa K."/>
        </authorList>
    </citation>
    <scope>NUCLEOTIDE SEQUENCE [LARGE SCALE GENOMIC DNA]</scope>
</reference>
<dbReference type="Proteomes" id="UP001054945">
    <property type="component" value="Unassembled WGS sequence"/>
</dbReference>
<evidence type="ECO:0000313" key="2">
    <source>
        <dbReference type="Proteomes" id="UP001054945"/>
    </source>
</evidence>
<keyword evidence="2" id="KW-1185">Reference proteome</keyword>
<comment type="caution">
    <text evidence="1">The sequence shown here is derived from an EMBL/GenBank/DDBJ whole genome shotgun (WGS) entry which is preliminary data.</text>
</comment>
<evidence type="ECO:0000313" key="1">
    <source>
        <dbReference type="EMBL" id="GIY22725.1"/>
    </source>
</evidence>
<gene>
    <name evidence="1" type="ORF">CEXT_282291</name>
</gene>
<sequence length="76" mass="8657">MNSLSIKLWEAMKTFRPQAQKNQLLGTALPCVDLSDEDESLLFLFKKIVVSHEFLSFVNFSSPPGVLTLGRIKRKF</sequence>
<proteinExistence type="predicted"/>
<protein>
    <submittedName>
        <fullName evidence="1">Uncharacterized protein</fullName>
    </submittedName>
</protein>